<dbReference type="RefSeq" id="WP_141821731.1">
    <property type="nucleotide sequence ID" value="NZ_BAAAQC010000013.1"/>
</dbReference>
<sequence length="122" mass="13191">MASAHHCYRDYWQPAAYAQHVKGHTPWVPLSDLGTMYLIGPEYAEQCGYVADDAVTAFMAERGLTQEPLIQSRATVGSGAAYQGKAPKPFSYLSDGDFAMLTMAVIDGMATCAPDWQPPAEG</sequence>
<name>A0A543PXN5_9MICO</name>
<reference evidence="1 2" key="1">
    <citation type="submission" date="2019-06" db="EMBL/GenBank/DDBJ databases">
        <title>Sequencing the genomes of 1000 actinobacteria strains.</title>
        <authorList>
            <person name="Klenk H.-P."/>
        </authorList>
    </citation>
    <scope>NUCLEOTIDE SEQUENCE [LARGE SCALE GENOMIC DNA]</scope>
    <source>
        <strain evidence="1 2">DSM 21776</strain>
    </source>
</reference>
<dbReference type="OrthoDB" id="4865668at2"/>
<dbReference type="AlphaFoldDB" id="A0A543PXN5"/>
<proteinExistence type="predicted"/>
<protein>
    <submittedName>
        <fullName evidence="1">Uncharacterized protein</fullName>
    </submittedName>
</protein>
<evidence type="ECO:0000313" key="1">
    <source>
        <dbReference type="EMBL" id="TQN48847.1"/>
    </source>
</evidence>
<dbReference type="Proteomes" id="UP000320085">
    <property type="component" value="Unassembled WGS sequence"/>
</dbReference>
<evidence type="ECO:0000313" key="2">
    <source>
        <dbReference type="Proteomes" id="UP000320085"/>
    </source>
</evidence>
<comment type="caution">
    <text evidence="1">The sequence shown here is derived from an EMBL/GenBank/DDBJ whole genome shotgun (WGS) entry which is preliminary data.</text>
</comment>
<gene>
    <name evidence="1" type="ORF">FHX52_2000</name>
</gene>
<organism evidence="1 2">
    <name type="scientific">Humibacillus xanthopallidus</name>
    <dbReference type="NCBI Taxonomy" id="412689"/>
    <lineage>
        <taxon>Bacteria</taxon>
        <taxon>Bacillati</taxon>
        <taxon>Actinomycetota</taxon>
        <taxon>Actinomycetes</taxon>
        <taxon>Micrococcales</taxon>
        <taxon>Intrasporangiaceae</taxon>
        <taxon>Humibacillus</taxon>
    </lineage>
</organism>
<dbReference type="EMBL" id="VFQF01000001">
    <property type="protein sequence ID" value="TQN48847.1"/>
    <property type="molecule type" value="Genomic_DNA"/>
</dbReference>
<accession>A0A543PXN5</accession>